<reference evidence="1 2" key="1">
    <citation type="submission" date="2019-02" db="EMBL/GenBank/DDBJ databases">
        <title>Deep-cultivation of Planctomycetes and their phenomic and genomic characterization uncovers novel biology.</title>
        <authorList>
            <person name="Wiegand S."/>
            <person name="Jogler M."/>
            <person name="Boedeker C."/>
            <person name="Pinto D."/>
            <person name="Vollmers J."/>
            <person name="Rivas-Marin E."/>
            <person name="Kohn T."/>
            <person name="Peeters S.H."/>
            <person name="Heuer A."/>
            <person name="Rast P."/>
            <person name="Oberbeckmann S."/>
            <person name="Bunk B."/>
            <person name="Jeske O."/>
            <person name="Meyerdierks A."/>
            <person name="Storesund J.E."/>
            <person name="Kallscheuer N."/>
            <person name="Luecker S."/>
            <person name="Lage O.M."/>
            <person name="Pohl T."/>
            <person name="Merkel B.J."/>
            <person name="Hornburger P."/>
            <person name="Mueller R.-W."/>
            <person name="Bruemmer F."/>
            <person name="Labrenz M."/>
            <person name="Spormann A.M."/>
            <person name="Op Den Camp H."/>
            <person name="Overmann J."/>
            <person name="Amann R."/>
            <person name="Jetten M.S.M."/>
            <person name="Mascher T."/>
            <person name="Medema M.H."/>
            <person name="Devos D.P."/>
            <person name="Kaster A.-K."/>
            <person name="Ovreas L."/>
            <person name="Rohde M."/>
            <person name="Galperin M.Y."/>
            <person name="Jogler C."/>
        </authorList>
    </citation>
    <scope>NUCLEOTIDE SEQUENCE [LARGE SCALE GENOMIC DNA]</scope>
    <source>
        <strain evidence="1 2">Pla100</strain>
    </source>
</reference>
<dbReference type="Proteomes" id="UP000316213">
    <property type="component" value="Unassembled WGS sequence"/>
</dbReference>
<sequence length="71" mass="8167">MDREELNEWIRTGPVRITMNSGDQIEIFHREMVTVSSMSAVVLVKSEDGRYRHHVLPLVAMSKVEQLEPST</sequence>
<evidence type="ECO:0000313" key="2">
    <source>
        <dbReference type="Proteomes" id="UP000316213"/>
    </source>
</evidence>
<evidence type="ECO:0000313" key="1">
    <source>
        <dbReference type="EMBL" id="TWT93713.1"/>
    </source>
</evidence>
<dbReference type="AlphaFoldDB" id="A0A5C6A5U4"/>
<protein>
    <submittedName>
        <fullName evidence="1">Uncharacterized protein</fullName>
    </submittedName>
</protein>
<organism evidence="1 2">
    <name type="scientific">Neorhodopirellula pilleata</name>
    <dbReference type="NCBI Taxonomy" id="2714738"/>
    <lineage>
        <taxon>Bacteria</taxon>
        <taxon>Pseudomonadati</taxon>
        <taxon>Planctomycetota</taxon>
        <taxon>Planctomycetia</taxon>
        <taxon>Pirellulales</taxon>
        <taxon>Pirellulaceae</taxon>
        <taxon>Neorhodopirellula</taxon>
    </lineage>
</organism>
<name>A0A5C6A5U4_9BACT</name>
<accession>A0A5C6A5U4</accession>
<dbReference type="RefSeq" id="WP_146579546.1">
    <property type="nucleotide sequence ID" value="NZ_SJPM01000009.1"/>
</dbReference>
<dbReference type="OrthoDB" id="291704at2"/>
<proteinExistence type="predicted"/>
<comment type="caution">
    <text evidence="1">The sequence shown here is derived from an EMBL/GenBank/DDBJ whole genome shotgun (WGS) entry which is preliminary data.</text>
</comment>
<dbReference type="EMBL" id="SJPM01000009">
    <property type="protein sequence ID" value="TWT93713.1"/>
    <property type="molecule type" value="Genomic_DNA"/>
</dbReference>
<gene>
    <name evidence="1" type="ORF">Pla100_42310</name>
</gene>
<keyword evidence="2" id="KW-1185">Reference proteome</keyword>